<sequence>VSVKVEAEGADGLNELCFSVRVATPLGKMMKAWCDHHQVPADEAAFLLGEKVLKPEDTLESLSCGTDGVVFRA</sequence>
<dbReference type="Proteomes" id="UP000649617">
    <property type="component" value="Unassembled WGS sequence"/>
</dbReference>
<gene>
    <name evidence="2" type="primary">SUMO1</name>
    <name evidence="2" type="ORF">SPIL2461_LOCUS11092</name>
</gene>
<organism evidence="2 3">
    <name type="scientific">Symbiodinium pilosum</name>
    <name type="common">Dinoflagellate</name>
    <dbReference type="NCBI Taxonomy" id="2952"/>
    <lineage>
        <taxon>Eukaryota</taxon>
        <taxon>Sar</taxon>
        <taxon>Alveolata</taxon>
        <taxon>Dinophyceae</taxon>
        <taxon>Suessiales</taxon>
        <taxon>Symbiodiniaceae</taxon>
        <taxon>Symbiodinium</taxon>
    </lineage>
</organism>
<evidence type="ECO:0000259" key="1">
    <source>
        <dbReference type="Pfam" id="PF11976"/>
    </source>
</evidence>
<dbReference type="Pfam" id="PF11976">
    <property type="entry name" value="Rad60-SLD"/>
    <property type="match status" value="1"/>
</dbReference>
<reference evidence="2" key="1">
    <citation type="submission" date="2021-02" db="EMBL/GenBank/DDBJ databases">
        <authorList>
            <person name="Dougan E. K."/>
            <person name="Rhodes N."/>
            <person name="Thang M."/>
            <person name="Chan C."/>
        </authorList>
    </citation>
    <scope>NUCLEOTIDE SEQUENCE</scope>
</reference>
<dbReference type="SUPFAM" id="SSF54236">
    <property type="entry name" value="Ubiquitin-like"/>
    <property type="match status" value="1"/>
</dbReference>
<dbReference type="Gene3D" id="3.10.20.90">
    <property type="entry name" value="Phosphatidylinositol 3-kinase Catalytic Subunit, Chain A, domain 1"/>
    <property type="match status" value="1"/>
</dbReference>
<feature type="non-terminal residue" evidence="2">
    <location>
        <position position="73"/>
    </location>
</feature>
<dbReference type="AlphaFoldDB" id="A0A812RT05"/>
<evidence type="ECO:0000313" key="3">
    <source>
        <dbReference type="Proteomes" id="UP000649617"/>
    </source>
</evidence>
<dbReference type="CDD" id="cd01763">
    <property type="entry name" value="Ubl_SUMO_like"/>
    <property type="match status" value="1"/>
</dbReference>
<dbReference type="InterPro" id="IPR029071">
    <property type="entry name" value="Ubiquitin-like_domsf"/>
</dbReference>
<dbReference type="OrthoDB" id="442921at2759"/>
<name>A0A812RT05_SYMPI</name>
<feature type="non-terminal residue" evidence="2">
    <location>
        <position position="1"/>
    </location>
</feature>
<evidence type="ECO:0000313" key="2">
    <source>
        <dbReference type="EMBL" id="CAE7452466.1"/>
    </source>
</evidence>
<dbReference type="EMBL" id="CAJNIZ010021497">
    <property type="protein sequence ID" value="CAE7452466.1"/>
    <property type="molecule type" value="Genomic_DNA"/>
</dbReference>
<feature type="domain" description="Rad60/SUMO-like" evidence="1">
    <location>
        <begin position="11"/>
        <end position="65"/>
    </location>
</feature>
<protein>
    <submittedName>
        <fullName evidence="2">SUMO1 protein</fullName>
    </submittedName>
</protein>
<dbReference type="InterPro" id="IPR022617">
    <property type="entry name" value="Rad60/SUMO-like_dom"/>
</dbReference>
<proteinExistence type="predicted"/>
<keyword evidence="3" id="KW-1185">Reference proteome</keyword>
<comment type="caution">
    <text evidence="2">The sequence shown here is derived from an EMBL/GenBank/DDBJ whole genome shotgun (WGS) entry which is preliminary data.</text>
</comment>
<accession>A0A812RT05</accession>